<dbReference type="PANTHER" id="PTHR31511:SF12">
    <property type="entry name" value="RHO TERMINATION FACTOR N-TERMINAL DOMAIN-CONTAINING PROTEIN"/>
    <property type="match status" value="1"/>
</dbReference>
<protein>
    <submittedName>
        <fullName evidence="1">Uncharacterized protein</fullName>
    </submittedName>
</protein>
<evidence type="ECO:0000313" key="1">
    <source>
        <dbReference type="EMBL" id="MBY84220.1"/>
    </source>
</evidence>
<proteinExistence type="predicted"/>
<dbReference type="OrthoDB" id="6622531at2759"/>
<reference evidence="1" key="1">
    <citation type="submission" date="2018-04" db="EMBL/GenBank/DDBJ databases">
        <title>Transcriptome assembly of Sipha flava.</title>
        <authorList>
            <person name="Scully E.D."/>
            <person name="Geib S.M."/>
            <person name="Palmer N.A."/>
            <person name="Koch K."/>
            <person name="Bradshaw J."/>
            <person name="Heng-Moss T."/>
            <person name="Sarath G."/>
        </authorList>
    </citation>
    <scope>NUCLEOTIDE SEQUENCE</scope>
</reference>
<sequence length="172" mass="20055">MFSFLEKNSGLNFNCINFPTPLKQITKFEKINNVTVNVYSADDRGLIYPLRVSKNEKSDHFDLFFSSNEKSSHYSFIHNFSRLIRAQRTKHSSKLIICKRCFTTFSNKPNKNKPWGLLGLDRHQFMSSIVDVSMKISNLYKTNYGMIKLTKAEEIDYKNATTCHQYRASSRT</sequence>
<organism evidence="1">
    <name type="scientific">Sipha flava</name>
    <name type="common">yellow sugarcane aphid</name>
    <dbReference type="NCBI Taxonomy" id="143950"/>
    <lineage>
        <taxon>Eukaryota</taxon>
        <taxon>Metazoa</taxon>
        <taxon>Ecdysozoa</taxon>
        <taxon>Arthropoda</taxon>
        <taxon>Hexapoda</taxon>
        <taxon>Insecta</taxon>
        <taxon>Pterygota</taxon>
        <taxon>Neoptera</taxon>
        <taxon>Paraneoptera</taxon>
        <taxon>Hemiptera</taxon>
        <taxon>Sternorrhyncha</taxon>
        <taxon>Aphidomorpha</taxon>
        <taxon>Aphidoidea</taxon>
        <taxon>Aphididae</taxon>
        <taxon>Sipha</taxon>
    </lineage>
</organism>
<name>A0A2S2R367_9HEMI</name>
<gene>
    <name evidence="1" type="ORF">g.177267</name>
</gene>
<accession>A0A2S2R367</accession>
<dbReference type="AlphaFoldDB" id="A0A2S2R367"/>
<dbReference type="PANTHER" id="PTHR31511">
    <property type="entry name" value="PROTEIN CBG23764"/>
    <property type="match status" value="1"/>
</dbReference>
<dbReference type="EMBL" id="GGMS01015017">
    <property type="protein sequence ID" value="MBY84220.1"/>
    <property type="molecule type" value="Transcribed_RNA"/>
</dbReference>